<dbReference type="AlphaFoldDB" id="A0A0F8UBT8"/>
<keyword evidence="2" id="KW-1185">Reference proteome</keyword>
<dbReference type="EMBL" id="JYKN01002271">
    <property type="protein sequence ID" value="KKK17068.1"/>
    <property type="molecule type" value="Genomic_DNA"/>
</dbReference>
<comment type="caution">
    <text evidence="1">The sequence shown here is derived from an EMBL/GenBank/DDBJ whole genome shotgun (WGS) entry which is preliminary data.</text>
</comment>
<dbReference type="VEuPathDB" id="FungiDB:P175DRAFT_0298284"/>
<dbReference type="SUPFAM" id="SSF52047">
    <property type="entry name" value="RNI-like"/>
    <property type="match status" value="1"/>
</dbReference>
<evidence type="ECO:0008006" key="3">
    <source>
        <dbReference type="Google" id="ProtNLM"/>
    </source>
</evidence>
<protein>
    <recommendedName>
        <fullName evidence="3">F-box domain-containing protein</fullName>
    </recommendedName>
</protein>
<evidence type="ECO:0000313" key="2">
    <source>
        <dbReference type="Proteomes" id="UP000034947"/>
    </source>
</evidence>
<name>A0A0F8UBT8_9EURO</name>
<gene>
    <name evidence="1" type="ORF">AOCH_002510</name>
</gene>
<dbReference type="InterPro" id="IPR032675">
    <property type="entry name" value="LRR_dom_sf"/>
</dbReference>
<evidence type="ECO:0000313" key="1">
    <source>
        <dbReference type="EMBL" id="KKK17068.1"/>
    </source>
</evidence>
<dbReference type="Proteomes" id="UP000034947">
    <property type="component" value="Unassembled WGS sequence"/>
</dbReference>
<accession>A0A0F8UBT8</accession>
<sequence>MAVTLPSDVLFMILDVLGDEKDYNSLYQCALASKCFTEHALSVLYRLYDTSPLRGGGTEDEQFRARRPAASLASLRREQDPTIRKWIVLWRSILLSTLDQTYLPYHRYIRYLDLDDLGDLLGSNKDVKDELFTPELLDYVSQEYVSEGNKRRRSPRTLPDNEWIKIKLGSAIVKRNSSIRGMSCNVAPTTLNEWIEGSPQLQALTVWSGSTLSQHAGQKIHDHCPEFKQLRIYSWQSIAPQNADTDAEELFKELHPNSLEYFEVLSFSHLGSRSIKALGTQRESLVELKLTYLDIEAIAELPSLSELPKLEVLALTDSMPTTWNDQFYTTIGQVADWIRSCKKLKRLDLRKFVDDAELLTQVLANNEIHLTSLSFAGYMLANSRGFFDAVCTHQSLEVLYLQGEGSETPEDNEKLVQALIGLQDLRELELKDVSDWFTMDHVMTLTPFLPRLERLWISGEAFDDSVWSAFLCLQNLQSLAIYALSNFTAEGVLDFITQLGPGNRGLSLSILNAASDIYFPEEAQNLIREILATKLDGSFDFGLVQRVFDFGLVQEEPSDSSSGEEIYD</sequence>
<dbReference type="OrthoDB" id="10028886at2759"/>
<proteinExistence type="predicted"/>
<reference evidence="1 2" key="1">
    <citation type="submission" date="2015-02" db="EMBL/GenBank/DDBJ databases">
        <title>Draft Genome Sequences of Two Closely-Related Aflatoxigenic Aspergillus Species Obtained from the Cote d'Ivoire.</title>
        <authorList>
            <person name="Moore G.G."/>
            <person name="Beltz S.B."/>
            <person name="Mack B.M."/>
        </authorList>
    </citation>
    <scope>NUCLEOTIDE SEQUENCE [LARGE SCALE GENOMIC DNA]</scope>
    <source>
        <strain evidence="1 2">SRRC1432</strain>
    </source>
</reference>
<dbReference type="Gene3D" id="3.80.10.10">
    <property type="entry name" value="Ribonuclease Inhibitor"/>
    <property type="match status" value="2"/>
</dbReference>
<organism evidence="1 2">
    <name type="scientific">Aspergillus ochraceoroseus</name>
    <dbReference type="NCBI Taxonomy" id="138278"/>
    <lineage>
        <taxon>Eukaryota</taxon>
        <taxon>Fungi</taxon>
        <taxon>Dikarya</taxon>
        <taxon>Ascomycota</taxon>
        <taxon>Pezizomycotina</taxon>
        <taxon>Eurotiomycetes</taxon>
        <taxon>Eurotiomycetidae</taxon>
        <taxon>Eurotiales</taxon>
        <taxon>Aspergillaceae</taxon>
        <taxon>Aspergillus</taxon>
        <taxon>Aspergillus subgen. Nidulantes</taxon>
    </lineage>
</organism>